<dbReference type="InterPro" id="IPR006250">
    <property type="entry name" value="Aconitase_put"/>
</dbReference>
<evidence type="ECO:0000256" key="3">
    <source>
        <dbReference type="ARBA" id="ARBA00012926"/>
    </source>
</evidence>
<evidence type="ECO:0000256" key="5">
    <source>
        <dbReference type="ARBA" id="ARBA00022723"/>
    </source>
</evidence>
<evidence type="ECO:0000259" key="12">
    <source>
        <dbReference type="Pfam" id="PF00694"/>
    </source>
</evidence>
<dbReference type="PANTHER" id="PTHR43160:SF3">
    <property type="entry name" value="ACONITATE HYDRATASE, MITOCHONDRIAL"/>
    <property type="match status" value="1"/>
</dbReference>
<dbReference type="InterPro" id="IPR000573">
    <property type="entry name" value="AconitaseA/IPMdHydase_ssu_swvl"/>
</dbReference>
<comment type="catalytic activity">
    <reaction evidence="8">
        <text>citrate = D-threo-isocitrate</text>
        <dbReference type="Rhea" id="RHEA:10336"/>
        <dbReference type="ChEBI" id="CHEBI:15562"/>
        <dbReference type="ChEBI" id="CHEBI:16947"/>
        <dbReference type="EC" id="4.2.1.3"/>
    </reaction>
</comment>
<dbReference type="PROSITE" id="PS00450">
    <property type="entry name" value="ACONITASE_1"/>
    <property type="match status" value="1"/>
</dbReference>
<dbReference type="InterPro" id="IPR015931">
    <property type="entry name" value="Acnase/IPM_dHydase_lsu_aba_1/3"/>
</dbReference>
<dbReference type="PRINTS" id="PR00415">
    <property type="entry name" value="ACONITASE"/>
</dbReference>
<dbReference type="PROSITE" id="PS01244">
    <property type="entry name" value="ACONITASE_2"/>
    <property type="match status" value="1"/>
</dbReference>
<dbReference type="UniPathway" id="UPA00223">
    <property type="reaction ID" value="UER00718"/>
</dbReference>
<gene>
    <name evidence="13" type="ORF">Dthio_PD0577</name>
</gene>
<dbReference type="InterPro" id="IPR018136">
    <property type="entry name" value="Aconitase_4Fe-4S_BS"/>
</dbReference>
<feature type="domain" description="Aconitase A/isopropylmalate dehydratase small subunit swivel" evidence="12">
    <location>
        <begin position="520"/>
        <end position="574"/>
    </location>
</feature>
<dbReference type="Gene3D" id="3.30.499.10">
    <property type="entry name" value="Aconitase, domain 3"/>
    <property type="match status" value="2"/>
</dbReference>
<dbReference type="GO" id="GO:0003994">
    <property type="term" value="F:aconitate hydratase activity"/>
    <property type="evidence" value="ECO:0007669"/>
    <property type="project" value="UniProtKB-EC"/>
</dbReference>
<evidence type="ECO:0000259" key="11">
    <source>
        <dbReference type="Pfam" id="PF00330"/>
    </source>
</evidence>
<evidence type="ECO:0000313" key="13">
    <source>
        <dbReference type="EMBL" id="EFI33251.1"/>
    </source>
</evidence>
<dbReference type="Pfam" id="PF00330">
    <property type="entry name" value="Aconitase"/>
    <property type="match status" value="1"/>
</dbReference>
<dbReference type="EMBL" id="ACJN02000003">
    <property type="protein sequence ID" value="EFI33251.1"/>
    <property type="molecule type" value="Genomic_DNA"/>
</dbReference>
<dbReference type="InterPro" id="IPR050926">
    <property type="entry name" value="Aconitase/IPM_isomerase"/>
</dbReference>
<dbReference type="PANTHER" id="PTHR43160">
    <property type="entry name" value="ACONITATE HYDRATASE B"/>
    <property type="match status" value="1"/>
</dbReference>
<evidence type="ECO:0000256" key="1">
    <source>
        <dbReference type="ARBA" id="ARBA00001966"/>
    </source>
</evidence>
<evidence type="ECO:0000256" key="2">
    <source>
        <dbReference type="ARBA" id="ARBA00004717"/>
    </source>
</evidence>
<comment type="caution">
    <text evidence="13">The sequence shown here is derived from an EMBL/GenBank/DDBJ whole genome shotgun (WGS) entry which is preliminary data.</text>
</comment>
<dbReference type="GO" id="GO:0046872">
    <property type="term" value="F:metal ion binding"/>
    <property type="evidence" value="ECO:0007669"/>
    <property type="project" value="UniProtKB-KW"/>
</dbReference>
<dbReference type="NCBIfam" id="NF005558">
    <property type="entry name" value="PRK07229.1"/>
    <property type="match status" value="1"/>
</dbReference>
<dbReference type="EC" id="4.2.1.3" evidence="3"/>
<evidence type="ECO:0000256" key="4">
    <source>
        <dbReference type="ARBA" id="ARBA00019378"/>
    </source>
</evidence>
<evidence type="ECO:0000256" key="6">
    <source>
        <dbReference type="ARBA" id="ARBA00023004"/>
    </source>
</evidence>
<dbReference type="RefSeq" id="WP_008870609.1">
    <property type="nucleotide sequence ID" value="NZ_ACJN02000003.1"/>
</dbReference>
<dbReference type="GO" id="GO:0051539">
    <property type="term" value="F:4 iron, 4 sulfur cluster binding"/>
    <property type="evidence" value="ECO:0007669"/>
    <property type="project" value="TreeGrafter"/>
</dbReference>
<feature type="domain" description="Aconitase/3-isopropylmalate dehydratase large subunit alpha/beta/alpha" evidence="11">
    <location>
        <begin position="8"/>
        <end position="407"/>
    </location>
</feature>
<comment type="pathway">
    <text evidence="2">Carbohydrate metabolism; tricarboxylic acid cycle; isocitrate from oxaloacetate: step 2/2.</text>
</comment>
<dbReference type="NCBIfam" id="TIGR01342">
    <property type="entry name" value="acon_putative"/>
    <property type="match status" value="1"/>
</dbReference>
<evidence type="ECO:0000256" key="10">
    <source>
        <dbReference type="ARBA" id="ARBA00031977"/>
    </source>
</evidence>
<name>D6SRD5_9BACT</name>
<dbReference type="InterPro" id="IPR015928">
    <property type="entry name" value="Aconitase/3IPM_dehydase_swvl"/>
</dbReference>
<dbReference type="GO" id="GO:0005829">
    <property type="term" value="C:cytosol"/>
    <property type="evidence" value="ECO:0007669"/>
    <property type="project" value="TreeGrafter"/>
</dbReference>
<dbReference type="AlphaFoldDB" id="D6SRD5"/>
<keyword evidence="7" id="KW-0411">Iron-sulfur</keyword>
<reference evidence="13" key="1">
    <citation type="submission" date="2010-05" db="EMBL/GenBank/DDBJ databases">
        <title>The draft genome of Desulfonatronospira thiodismutans ASO3-1.</title>
        <authorList>
            <consortium name="US DOE Joint Genome Institute (JGI-PGF)"/>
            <person name="Lucas S."/>
            <person name="Copeland A."/>
            <person name="Lapidus A."/>
            <person name="Cheng J.-F."/>
            <person name="Bruce D."/>
            <person name="Goodwin L."/>
            <person name="Pitluck S."/>
            <person name="Chertkov O."/>
            <person name="Brettin T."/>
            <person name="Detter J.C."/>
            <person name="Han C."/>
            <person name="Land M.L."/>
            <person name="Hauser L."/>
            <person name="Kyrpides N."/>
            <person name="Mikhailova N."/>
            <person name="Muyzer G."/>
            <person name="Woyke T."/>
        </authorList>
    </citation>
    <scope>NUCLEOTIDE SEQUENCE [LARGE SCALE GENOMIC DNA]</scope>
    <source>
        <strain evidence="13">ASO3-1</strain>
    </source>
</reference>
<organism evidence="13 14">
    <name type="scientific">Desulfonatronospira thiodismutans ASO3-1</name>
    <dbReference type="NCBI Taxonomy" id="555779"/>
    <lineage>
        <taxon>Bacteria</taxon>
        <taxon>Pseudomonadati</taxon>
        <taxon>Thermodesulfobacteriota</taxon>
        <taxon>Desulfovibrionia</taxon>
        <taxon>Desulfovibrionales</taxon>
        <taxon>Desulfonatronovibrionaceae</taxon>
        <taxon>Desulfonatronospira</taxon>
    </lineage>
</organism>
<dbReference type="SUPFAM" id="SSF52016">
    <property type="entry name" value="LeuD/IlvD-like"/>
    <property type="match status" value="1"/>
</dbReference>
<sequence>MHKNLTRKIIEEHLVAGSLTPGEEIQIKIDQTLTQDATGTMAYLQWEALDLPRVKTELSVSYVDHNTLQMGFKNPDDHRYLRTVAARYGIVFSPPGTGICHQLHLENFAVPGKTLIGSDSHTPTAGGVGSLAMGAGGLSVALAMAGEPYSLYMPRVVKVYLEGKLTGHAGAKDIILHILQRLSVKGGTGRVLEYTGPGVADLSVPERATITNMGAELGATTSIFPADETARRFLRSMQREGDFSELGPDPEASYDQELFVDLSSIEPMAARPHMPDLGTTVRELEGRKVDQVAIGSCTNSSYADLKITAKILAGRKVSEDTELLISPGSKQVLKMLAAEGLLEPLLDSGARILECACGPCIGMGGSPVSGGVSARTFNRNFEGRSGTQDAGVYLVSPVTAAHTALEGAFTSPEKWGEPQPRPSLPDNVPSIRDQFIFPEDADSREIYRGPNIVPLPQFEPLPQNLDLPVLIKCGDNISTDHILPGGAQVTALRSNIPAISEYIFSRLDEDFVPRAMQAGQGLILGGENYGQGSSREHAALAPRYLGVRVVLVKSFARIHRANLINFGILPLILTNPQDYDRLEQDQAIRVNTTDLVPGGECFLEAGAGDKIKAVNDLTPAELEIIKYGGLLNLVRERKKGKA</sequence>
<dbReference type="InterPro" id="IPR036008">
    <property type="entry name" value="Aconitase_4Fe-4S_dom"/>
</dbReference>
<dbReference type="InterPro" id="IPR001030">
    <property type="entry name" value="Acoase/IPM_deHydtase_lsu_aba"/>
</dbReference>
<evidence type="ECO:0000256" key="8">
    <source>
        <dbReference type="ARBA" id="ARBA00023501"/>
    </source>
</evidence>
<keyword evidence="6" id="KW-0408">Iron</keyword>
<dbReference type="Gene3D" id="3.20.19.10">
    <property type="entry name" value="Aconitase, domain 4"/>
    <property type="match status" value="1"/>
</dbReference>
<keyword evidence="14" id="KW-1185">Reference proteome</keyword>
<evidence type="ECO:0000313" key="14">
    <source>
        <dbReference type="Proteomes" id="UP000005496"/>
    </source>
</evidence>
<dbReference type="Pfam" id="PF00694">
    <property type="entry name" value="Aconitase_C"/>
    <property type="match status" value="1"/>
</dbReference>
<dbReference type="eggNOG" id="COG1048">
    <property type="taxonomic scope" value="Bacteria"/>
</dbReference>
<dbReference type="Proteomes" id="UP000005496">
    <property type="component" value="Unassembled WGS sequence"/>
</dbReference>
<protein>
    <recommendedName>
        <fullName evidence="4">Aconitate hydratase A</fullName>
        <ecNumber evidence="3">4.2.1.3</ecNumber>
    </recommendedName>
    <alternativeName>
        <fullName evidence="10">Iron-responsive protein-like</fullName>
    </alternativeName>
    <alternativeName>
        <fullName evidence="9">RNA-binding protein</fullName>
    </alternativeName>
</protein>
<keyword evidence="5" id="KW-0479">Metal-binding</keyword>
<dbReference type="SUPFAM" id="SSF53732">
    <property type="entry name" value="Aconitase iron-sulfur domain"/>
    <property type="match status" value="1"/>
</dbReference>
<accession>D6SRD5</accession>
<comment type="cofactor">
    <cofactor evidence="1">
        <name>[4Fe-4S] cluster</name>
        <dbReference type="ChEBI" id="CHEBI:49883"/>
    </cofactor>
</comment>
<proteinExistence type="predicted"/>
<dbReference type="GO" id="GO:0006099">
    <property type="term" value="P:tricarboxylic acid cycle"/>
    <property type="evidence" value="ECO:0007669"/>
    <property type="project" value="UniProtKB-UniPathway"/>
</dbReference>
<dbReference type="OrthoDB" id="9764318at2"/>
<evidence type="ECO:0000256" key="9">
    <source>
        <dbReference type="ARBA" id="ARBA00031081"/>
    </source>
</evidence>
<evidence type="ECO:0000256" key="7">
    <source>
        <dbReference type="ARBA" id="ARBA00023014"/>
    </source>
</evidence>